<accession>A0ABM3H176</accession>
<reference evidence="2" key="1">
    <citation type="submission" date="2025-05" db="UniProtKB">
        <authorList>
            <consortium name="RefSeq"/>
        </authorList>
    </citation>
    <scope>NUCLEOTIDE SEQUENCE [LARGE SCALE GENOMIC DNA]</scope>
</reference>
<organism evidence="2 3">
    <name type="scientific">Rhodamnia argentea</name>
    <dbReference type="NCBI Taxonomy" id="178133"/>
    <lineage>
        <taxon>Eukaryota</taxon>
        <taxon>Viridiplantae</taxon>
        <taxon>Streptophyta</taxon>
        <taxon>Embryophyta</taxon>
        <taxon>Tracheophyta</taxon>
        <taxon>Spermatophyta</taxon>
        <taxon>Magnoliopsida</taxon>
        <taxon>eudicotyledons</taxon>
        <taxon>Gunneridae</taxon>
        <taxon>Pentapetalae</taxon>
        <taxon>rosids</taxon>
        <taxon>malvids</taxon>
        <taxon>Myrtales</taxon>
        <taxon>Myrtaceae</taxon>
        <taxon>Myrtoideae</taxon>
        <taxon>Myrteae</taxon>
        <taxon>Australasian group</taxon>
        <taxon>Rhodamnia</taxon>
    </lineage>
</organism>
<dbReference type="InterPro" id="IPR007856">
    <property type="entry name" value="SapB_1"/>
</dbReference>
<evidence type="ECO:0000259" key="1">
    <source>
        <dbReference type="Pfam" id="PF05184"/>
    </source>
</evidence>
<gene>
    <name evidence="3" type="primary">LOC115749936</name>
</gene>
<dbReference type="Proteomes" id="UP000827889">
    <property type="component" value="Chromosome 2"/>
</dbReference>
<dbReference type="InterPro" id="IPR011001">
    <property type="entry name" value="Saposin-like"/>
</dbReference>
<dbReference type="Pfam" id="PF05184">
    <property type="entry name" value="SapB_1"/>
    <property type="match status" value="1"/>
</dbReference>
<dbReference type="RefSeq" id="XP_048130345.1">
    <property type="nucleotide sequence ID" value="XM_048274388.1"/>
</dbReference>
<dbReference type="SUPFAM" id="SSF47862">
    <property type="entry name" value="Saposin"/>
    <property type="match status" value="1"/>
</dbReference>
<dbReference type="GeneID" id="115749936"/>
<proteinExistence type="predicted"/>
<keyword evidence="2" id="KW-1185">Reference proteome</keyword>
<sequence length="121" mass="13042">MGIESVVDAKDKKVSGHLTVEMCSTCGMTVVWMQNQLRLNETQDPVVSYVNDLCSRWHCPMGESAVDCAGLFTMLSVSFTLGGRVFDLSPEQYVLKVGGGDLAQCISGFTALDVPPPRGPL</sequence>
<evidence type="ECO:0000313" key="2">
    <source>
        <dbReference type="Proteomes" id="UP000827889"/>
    </source>
</evidence>
<feature type="domain" description="Saposin-like type B region 1" evidence="1">
    <location>
        <begin position="22"/>
        <end position="55"/>
    </location>
</feature>
<evidence type="ECO:0000313" key="3">
    <source>
        <dbReference type="RefSeq" id="XP_048130345.1"/>
    </source>
</evidence>
<protein>
    <submittedName>
        <fullName evidence="3">Aspartic proteinase-like</fullName>
    </submittedName>
</protein>
<dbReference type="Gene3D" id="1.10.225.10">
    <property type="entry name" value="Saposin-like"/>
    <property type="match status" value="1"/>
</dbReference>
<name>A0ABM3H176_9MYRT</name>
<reference evidence="3" key="2">
    <citation type="submission" date="2025-08" db="UniProtKB">
        <authorList>
            <consortium name="RefSeq"/>
        </authorList>
    </citation>
    <scope>IDENTIFICATION</scope>
    <source>
        <tissue evidence="3">Leaf</tissue>
    </source>
</reference>
<dbReference type="InterPro" id="IPR021109">
    <property type="entry name" value="Peptidase_aspartic_dom_sf"/>
</dbReference>
<dbReference type="Gene3D" id="2.40.70.10">
    <property type="entry name" value="Acid Proteases"/>
    <property type="match status" value="1"/>
</dbReference>
<dbReference type="SUPFAM" id="SSF50630">
    <property type="entry name" value="Acid proteases"/>
    <property type="match status" value="1"/>
</dbReference>